<comment type="caution">
    <text evidence="2">The sequence shown here is derived from an EMBL/GenBank/DDBJ whole genome shotgun (WGS) entry which is preliminary data.</text>
</comment>
<dbReference type="AlphaFoldDB" id="A0A8H2W076"/>
<keyword evidence="1" id="KW-1133">Transmembrane helix</keyword>
<evidence type="ECO:0000313" key="2">
    <source>
        <dbReference type="EMBL" id="CAD6447306.1"/>
    </source>
</evidence>
<evidence type="ECO:0000256" key="1">
    <source>
        <dbReference type="SAM" id="Phobius"/>
    </source>
</evidence>
<organism evidence="2 3">
    <name type="scientific">Sclerotinia trifoliorum</name>
    <dbReference type="NCBI Taxonomy" id="28548"/>
    <lineage>
        <taxon>Eukaryota</taxon>
        <taxon>Fungi</taxon>
        <taxon>Dikarya</taxon>
        <taxon>Ascomycota</taxon>
        <taxon>Pezizomycotina</taxon>
        <taxon>Leotiomycetes</taxon>
        <taxon>Helotiales</taxon>
        <taxon>Sclerotiniaceae</taxon>
        <taxon>Sclerotinia</taxon>
    </lineage>
</organism>
<dbReference type="OrthoDB" id="2563633at2759"/>
<name>A0A8H2W076_9HELO</name>
<dbReference type="EMBL" id="CAJHIA010000025">
    <property type="protein sequence ID" value="CAD6447306.1"/>
    <property type="molecule type" value="Genomic_DNA"/>
</dbReference>
<accession>A0A8H2W076</accession>
<reference evidence="2" key="1">
    <citation type="submission" date="2020-10" db="EMBL/GenBank/DDBJ databases">
        <authorList>
            <person name="Kusch S."/>
        </authorList>
    </citation>
    <scope>NUCLEOTIDE SEQUENCE</scope>
    <source>
        <strain evidence="2">SwB9</strain>
    </source>
</reference>
<sequence length="167" mass="18334">MSPTASRSSLRGVGGVDPSAPGNIIRAALAFESVVTVGVGAYYVLFPRHYLLHTMGAAAPQVTTTALQSAQQFGASNVLIGTTVALFISNTKKAVESRQILYFVILVFELLFVPLLVWQAFMMEGGMLRESLLAAAGQFVPFVVWRIFTLGWKPEWFGRYQEGRKME</sequence>
<feature type="transmembrane region" description="Helical" evidence="1">
    <location>
        <begin position="24"/>
        <end position="45"/>
    </location>
</feature>
<dbReference type="Proteomes" id="UP000624404">
    <property type="component" value="Unassembled WGS sequence"/>
</dbReference>
<feature type="transmembrane region" description="Helical" evidence="1">
    <location>
        <begin position="133"/>
        <end position="152"/>
    </location>
</feature>
<keyword evidence="1" id="KW-0472">Membrane</keyword>
<protein>
    <submittedName>
        <fullName evidence="2">2e6de856-b0e2-4534-86a2-951cce387ed8-CDS</fullName>
    </submittedName>
</protein>
<feature type="transmembrane region" description="Helical" evidence="1">
    <location>
        <begin position="100"/>
        <end position="121"/>
    </location>
</feature>
<gene>
    <name evidence="2" type="ORF">SCLTRI_LOCUS7100</name>
</gene>
<evidence type="ECO:0000313" key="3">
    <source>
        <dbReference type="Proteomes" id="UP000624404"/>
    </source>
</evidence>
<proteinExistence type="predicted"/>
<keyword evidence="3" id="KW-1185">Reference proteome</keyword>
<keyword evidence="1" id="KW-0812">Transmembrane</keyword>